<dbReference type="InterPro" id="IPR011701">
    <property type="entry name" value="MFS"/>
</dbReference>
<comment type="subcellular location">
    <subcellularLocation>
        <location evidence="1">Cell membrane</location>
        <topology evidence="1">Multi-pass membrane protein</topology>
    </subcellularLocation>
</comment>
<dbReference type="Gene3D" id="1.20.1250.20">
    <property type="entry name" value="MFS general substrate transporter like domains"/>
    <property type="match status" value="1"/>
</dbReference>
<dbReference type="Proteomes" id="UP000534286">
    <property type="component" value="Unassembled WGS sequence"/>
</dbReference>
<proteinExistence type="inferred from homology"/>
<feature type="transmembrane region" description="Helical" evidence="8">
    <location>
        <begin position="271"/>
        <end position="291"/>
    </location>
</feature>
<keyword evidence="4" id="KW-1003">Cell membrane</keyword>
<gene>
    <name evidence="10" type="ORF">FHR32_007358</name>
</gene>
<evidence type="ECO:0000256" key="2">
    <source>
        <dbReference type="ARBA" id="ARBA00007520"/>
    </source>
</evidence>
<dbReference type="AlphaFoldDB" id="A0A7W7WDL1"/>
<keyword evidence="7 8" id="KW-0472">Membrane</keyword>
<keyword evidence="3" id="KW-0813">Transport</keyword>
<dbReference type="FunFam" id="1.20.1720.10:FF:000004">
    <property type="entry name" value="EmrB/QacA family drug resistance transporter"/>
    <property type="match status" value="1"/>
</dbReference>
<evidence type="ECO:0000256" key="3">
    <source>
        <dbReference type="ARBA" id="ARBA00022448"/>
    </source>
</evidence>
<feature type="transmembrane region" description="Helical" evidence="8">
    <location>
        <begin position="50"/>
        <end position="69"/>
    </location>
</feature>
<feature type="transmembrane region" description="Helical" evidence="8">
    <location>
        <begin position="335"/>
        <end position="354"/>
    </location>
</feature>
<feature type="transmembrane region" description="Helical" evidence="8">
    <location>
        <begin position="12"/>
        <end position="38"/>
    </location>
</feature>
<dbReference type="EMBL" id="JACHJU010000004">
    <property type="protein sequence ID" value="MBB4942958.1"/>
    <property type="molecule type" value="Genomic_DNA"/>
</dbReference>
<dbReference type="InterPro" id="IPR004638">
    <property type="entry name" value="EmrB-like"/>
</dbReference>
<dbReference type="CDD" id="cd17502">
    <property type="entry name" value="MFS_Azr1_MDR_like"/>
    <property type="match status" value="1"/>
</dbReference>
<feature type="transmembrane region" description="Helical" evidence="8">
    <location>
        <begin position="233"/>
        <end position="250"/>
    </location>
</feature>
<dbReference type="InterPro" id="IPR036259">
    <property type="entry name" value="MFS_trans_sf"/>
</dbReference>
<evidence type="ECO:0000256" key="1">
    <source>
        <dbReference type="ARBA" id="ARBA00004651"/>
    </source>
</evidence>
<feature type="transmembrane region" description="Helical" evidence="8">
    <location>
        <begin position="303"/>
        <end position="323"/>
    </location>
</feature>
<comment type="similarity">
    <text evidence="2">Belongs to the major facilitator superfamily. TCR/Tet family.</text>
</comment>
<comment type="caution">
    <text evidence="10">The sequence shown here is derived from an EMBL/GenBank/DDBJ whole genome shotgun (WGS) entry which is preliminary data.</text>
</comment>
<dbReference type="SUPFAM" id="SSF103473">
    <property type="entry name" value="MFS general substrate transporter"/>
    <property type="match status" value="1"/>
</dbReference>
<feature type="transmembrane region" description="Helical" evidence="8">
    <location>
        <begin position="396"/>
        <end position="421"/>
    </location>
</feature>
<feature type="transmembrane region" description="Helical" evidence="8">
    <location>
        <begin position="471"/>
        <end position="492"/>
    </location>
</feature>
<dbReference type="Pfam" id="PF07690">
    <property type="entry name" value="MFS_1"/>
    <property type="match status" value="1"/>
</dbReference>
<feature type="transmembrane region" description="Helical" evidence="8">
    <location>
        <begin position="200"/>
        <end position="221"/>
    </location>
</feature>
<dbReference type="InterPro" id="IPR020846">
    <property type="entry name" value="MFS_dom"/>
</dbReference>
<accession>A0A7W7WDL1</accession>
<dbReference type="RefSeq" id="WP_221466682.1">
    <property type="nucleotide sequence ID" value="NZ_BAABEK010000067.1"/>
</dbReference>
<protein>
    <submittedName>
        <fullName evidence="10">EmrB/QacA subfamily drug resistance transporter</fullName>
    </submittedName>
</protein>
<evidence type="ECO:0000313" key="10">
    <source>
        <dbReference type="EMBL" id="MBB4942958.1"/>
    </source>
</evidence>
<dbReference type="PROSITE" id="PS50850">
    <property type="entry name" value="MFS"/>
    <property type="match status" value="1"/>
</dbReference>
<sequence>MNHSGPPAGRRSIYFGVFGLMLGMFLAMLDGLIVGTALPTIVGDLGGLNHLSWVVTAYLLAAAATTPIWGKLGDLYGRKGTFMAAILLFLAGSTLAGLSQDMGQLIAFRAVQGLGAGGLMVGALAIIGVLVPPRESGRLQSMIGAMLPVAFVGGPLVGGFLTDQLSWRWTFYVNVPIGAVALLIIGMGIRLRTERITARIDYAGALLLTAAILALTLLAGWGGSSYAWSSPQILTLGTAGVLALAGFVYVERRAVEPVIPPRLFRNRNFTLAQVLSFLVGAVMLSVTNYLPQYMQFVRGASPTASGMLLLPLMFGMLAAQLTTGHLVSRNGRYRVYPILGGAVTVTGALALLLLDVDTATAVASALTLVAGLGMGLLMQSTMLITMNSADARDMGAASGTVTLVRTIGGSLGIALLGALYAGRMEASLAGGLGAETAHRMAAGGGDLTPALLRDMLPSVREAYRTAVTSGLHGILLGAAVLSVIAFAASWLLREIPLRTGALVGAGLEEDGP</sequence>
<feature type="domain" description="Major facilitator superfamily (MFS) profile" evidence="9">
    <location>
        <begin position="16"/>
        <end position="497"/>
    </location>
</feature>
<dbReference type="NCBIfam" id="TIGR00711">
    <property type="entry name" value="efflux_EmrB"/>
    <property type="match status" value="1"/>
</dbReference>
<evidence type="ECO:0000256" key="5">
    <source>
        <dbReference type="ARBA" id="ARBA00022692"/>
    </source>
</evidence>
<feature type="transmembrane region" description="Helical" evidence="8">
    <location>
        <begin position="360"/>
        <end position="384"/>
    </location>
</feature>
<evidence type="ECO:0000256" key="6">
    <source>
        <dbReference type="ARBA" id="ARBA00022989"/>
    </source>
</evidence>
<evidence type="ECO:0000256" key="8">
    <source>
        <dbReference type="SAM" id="Phobius"/>
    </source>
</evidence>
<name>A0A7W7WDL1_9ACTN</name>
<evidence type="ECO:0000259" key="9">
    <source>
        <dbReference type="PROSITE" id="PS50850"/>
    </source>
</evidence>
<dbReference type="GO" id="GO:0022857">
    <property type="term" value="F:transmembrane transporter activity"/>
    <property type="evidence" value="ECO:0007669"/>
    <property type="project" value="InterPro"/>
</dbReference>
<feature type="transmembrane region" description="Helical" evidence="8">
    <location>
        <begin position="110"/>
        <end position="131"/>
    </location>
</feature>
<feature type="transmembrane region" description="Helical" evidence="8">
    <location>
        <begin position="167"/>
        <end position="188"/>
    </location>
</feature>
<dbReference type="PANTHER" id="PTHR23501:SF197">
    <property type="entry name" value="COMD"/>
    <property type="match status" value="1"/>
</dbReference>
<reference evidence="10 11" key="1">
    <citation type="submission" date="2020-08" db="EMBL/GenBank/DDBJ databases">
        <title>Sequencing the genomes of 1000 actinobacteria strains.</title>
        <authorList>
            <person name="Klenk H.-P."/>
        </authorList>
    </citation>
    <scope>NUCLEOTIDE SEQUENCE [LARGE SCALE GENOMIC DNA]</scope>
    <source>
        <strain evidence="10 11">DSM 43023</strain>
    </source>
</reference>
<organism evidence="10 11">
    <name type="scientific">Streptosporangium album</name>
    <dbReference type="NCBI Taxonomy" id="47479"/>
    <lineage>
        <taxon>Bacteria</taxon>
        <taxon>Bacillati</taxon>
        <taxon>Actinomycetota</taxon>
        <taxon>Actinomycetes</taxon>
        <taxon>Streptosporangiales</taxon>
        <taxon>Streptosporangiaceae</taxon>
        <taxon>Streptosporangium</taxon>
    </lineage>
</organism>
<keyword evidence="11" id="KW-1185">Reference proteome</keyword>
<keyword evidence="6 8" id="KW-1133">Transmembrane helix</keyword>
<keyword evidence="5 8" id="KW-0812">Transmembrane</keyword>
<evidence type="ECO:0000256" key="4">
    <source>
        <dbReference type="ARBA" id="ARBA00022475"/>
    </source>
</evidence>
<dbReference type="PANTHER" id="PTHR23501">
    <property type="entry name" value="MAJOR FACILITATOR SUPERFAMILY"/>
    <property type="match status" value="1"/>
</dbReference>
<dbReference type="GO" id="GO:0005886">
    <property type="term" value="C:plasma membrane"/>
    <property type="evidence" value="ECO:0007669"/>
    <property type="project" value="UniProtKB-SubCell"/>
</dbReference>
<dbReference type="Gene3D" id="1.20.1720.10">
    <property type="entry name" value="Multidrug resistance protein D"/>
    <property type="match status" value="1"/>
</dbReference>
<evidence type="ECO:0000256" key="7">
    <source>
        <dbReference type="ARBA" id="ARBA00023136"/>
    </source>
</evidence>
<feature type="transmembrane region" description="Helical" evidence="8">
    <location>
        <begin position="143"/>
        <end position="161"/>
    </location>
</feature>
<feature type="transmembrane region" description="Helical" evidence="8">
    <location>
        <begin position="81"/>
        <end position="98"/>
    </location>
</feature>
<evidence type="ECO:0000313" key="11">
    <source>
        <dbReference type="Proteomes" id="UP000534286"/>
    </source>
</evidence>
<dbReference type="PRINTS" id="PR01036">
    <property type="entry name" value="TCRTETB"/>
</dbReference>